<dbReference type="Pfam" id="PF02316">
    <property type="entry name" value="HTH_Tnp_Mu_1"/>
    <property type="match status" value="1"/>
</dbReference>
<dbReference type="InterPro" id="IPR003314">
    <property type="entry name" value="Mu-type_HTH"/>
</dbReference>
<dbReference type="InterPro" id="IPR036388">
    <property type="entry name" value="WH-like_DNA-bd_sf"/>
</dbReference>
<dbReference type="RefSeq" id="WP_416204933.1">
    <property type="nucleotide sequence ID" value="NZ_JBBKTX010000003.1"/>
</dbReference>
<gene>
    <name evidence="3" type="ORF">WG929_03550</name>
</gene>
<dbReference type="SUPFAM" id="SSF46955">
    <property type="entry name" value="Putative DNA-binding domain"/>
    <property type="match status" value="1"/>
</dbReference>
<reference evidence="3 4" key="1">
    <citation type="submission" date="2024-03" db="EMBL/GenBank/DDBJ databases">
        <title>High-quality draft genome sequence of Oceanobacter sp. wDCs-4.</title>
        <authorList>
            <person name="Dong C."/>
        </authorList>
    </citation>
    <scope>NUCLEOTIDE SEQUENCE [LARGE SCALE GENOMIC DNA]</scope>
    <source>
        <strain evidence="4">wDCs-4</strain>
    </source>
</reference>
<organism evidence="3 4">
    <name type="scientific">Oceanobacter antarcticus</name>
    <dbReference type="NCBI Taxonomy" id="3133425"/>
    <lineage>
        <taxon>Bacteria</taxon>
        <taxon>Pseudomonadati</taxon>
        <taxon>Pseudomonadota</taxon>
        <taxon>Gammaproteobacteria</taxon>
        <taxon>Oceanospirillales</taxon>
        <taxon>Oceanospirillaceae</taxon>
        <taxon>Oceanobacter</taxon>
    </lineage>
</organism>
<feature type="domain" description="Integrase catalytic" evidence="1">
    <location>
        <begin position="275"/>
        <end position="469"/>
    </location>
</feature>
<name>A0ABW8NEW6_9GAMM</name>
<dbReference type="InterPro" id="IPR036397">
    <property type="entry name" value="RNaseH_sf"/>
</dbReference>
<dbReference type="SUPFAM" id="SSF53098">
    <property type="entry name" value="Ribonuclease H-like"/>
    <property type="match status" value="1"/>
</dbReference>
<proteinExistence type="predicted"/>
<dbReference type="Pfam" id="PF00665">
    <property type="entry name" value="rve"/>
    <property type="match status" value="1"/>
</dbReference>
<protein>
    <submittedName>
        <fullName evidence="3">Mu transposase C-terminal domain-containing protein</fullName>
    </submittedName>
</protein>
<evidence type="ECO:0000259" key="1">
    <source>
        <dbReference type="PROSITE" id="PS50994"/>
    </source>
</evidence>
<dbReference type="InterPro" id="IPR001584">
    <property type="entry name" value="Integrase_cat-core"/>
</dbReference>
<accession>A0ABW8NEW6</accession>
<dbReference type="InterPro" id="IPR015378">
    <property type="entry name" value="Transposase-like_Mu_C"/>
</dbReference>
<dbReference type="Gene3D" id="2.30.30.130">
    <property type="entry name" value="Transposase, Mu, C-terminal"/>
    <property type="match status" value="1"/>
</dbReference>
<sequence length="723" mass="81064">MIDWFSTQELAGVAGLPGTVPGLLKKANADAWQSRPRSGRGGGFEYHISSLPTESQRALRISMAKKAAARAKSNPVIADMDAQSKLQQQTREQSLNRYKKLSANQKKKVDAKLALLGAAEQFHKSSGLPKGKAYTEFSDLYKKEEIAVEAWVREIEPKCSRPSLYLWEKKLSEQGIDALAGDTGKGRRGTGIVDSQPALREYIVGMVVGHPHIKITTLAKALRAEFAGQDITLPSERRLCDWVNQWKSDNRAVYTAVTNPDAWKNKYMDAQGSASEHVTALNQLWEFDSTPADLMLTDGRHSILGAIDVYSRRTLFVVMPTSDSKGVAQVIRRCLLGWGVPETAKTDNGADYKSKYIQNVFRSLGVEQEFCPPFQGWKKPHIERVFKTFSHDIAELLPGFIGHNIVERQAIEARKSFSDRLFKKDELIEVKMSSAELQQYCDDWLEHEYHARRHSSLGESPAARIASYAGHIRTIDDERVLDVLLSELAGTRTITKKGIKLDGGFYIHAELAAHTGEQVNVFYDEADMGRVYVYDLDGEYLCTAEDPAITGISREEVGVKAKIIQKEAIQEERRRLKASAQKVTKRDVAQQILDHRAAEARAEKIRHFPRPQQEHTSAGIEAARIALEAQQQQQPVIELPELPPLKRPAAQVIRPEFAAPAFQPPEDFEERYLLALDIDQRANAGDATESEVLWAKRFKTSKAFIAGKDLHEMRTRTVPITAR</sequence>
<feature type="domain" description="HTH Mu-type" evidence="2">
    <location>
        <begin position="1"/>
        <end position="67"/>
    </location>
</feature>
<dbReference type="PANTHER" id="PTHR35004:SF7">
    <property type="entry name" value="INTEGRASE PROTEIN"/>
    <property type="match status" value="1"/>
</dbReference>
<evidence type="ECO:0000313" key="4">
    <source>
        <dbReference type="Proteomes" id="UP001620597"/>
    </source>
</evidence>
<dbReference type="EMBL" id="JBBKTX010000003">
    <property type="protein sequence ID" value="MFK4751479.1"/>
    <property type="molecule type" value="Genomic_DNA"/>
</dbReference>
<comment type="caution">
    <text evidence="3">The sequence shown here is derived from an EMBL/GenBank/DDBJ whole genome shotgun (WGS) entry which is preliminary data.</text>
</comment>
<dbReference type="PANTHER" id="PTHR35004">
    <property type="entry name" value="TRANSPOSASE RV3428C-RELATED"/>
    <property type="match status" value="1"/>
</dbReference>
<evidence type="ECO:0000313" key="3">
    <source>
        <dbReference type="EMBL" id="MFK4751479.1"/>
    </source>
</evidence>
<dbReference type="Proteomes" id="UP001620597">
    <property type="component" value="Unassembled WGS sequence"/>
</dbReference>
<evidence type="ECO:0000259" key="2">
    <source>
        <dbReference type="PROSITE" id="PS51702"/>
    </source>
</evidence>
<dbReference type="Pfam" id="PF09299">
    <property type="entry name" value="Mu-transpos_C"/>
    <property type="match status" value="1"/>
</dbReference>
<dbReference type="PROSITE" id="PS50994">
    <property type="entry name" value="INTEGRASE"/>
    <property type="match status" value="1"/>
</dbReference>
<dbReference type="Gene3D" id="3.30.420.10">
    <property type="entry name" value="Ribonuclease H-like superfamily/Ribonuclease H"/>
    <property type="match status" value="1"/>
</dbReference>
<dbReference type="InterPro" id="IPR012337">
    <property type="entry name" value="RNaseH-like_sf"/>
</dbReference>
<dbReference type="SUPFAM" id="SSF50610">
    <property type="entry name" value="mu transposase, C-terminal domain"/>
    <property type="match status" value="1"/>
</dbReference>
<dbReference type="Gene3D" id="1.10.10.10">
    <property type="entry name" value="Winged helix-like DNA-binding domain superfamily/Winged helix DNA-binding domain"/>
    <property type="match status" value="1"/>
</dbReference>
<dbReference type="InterPro" id="IPR009061">
    <property type="entry name" value="DNA-bd_dom_put_sf"/>
</dbReference>
<dbReference type="InterPro" id="IPR009004">
    <property type="entry name" value="Transposase_Mu_C"/>
</dbReference>
<keyword evidence="4" id="KW-1185">Reference proteome</keyword>
<dbReference type="PROSITE" id="PS51702">
    <property type="entry name" value="HTH_MU"/>
    <property type="match status" value="1"/>
</dbReference>